<name>A0A0F9FV59_9ZZZZ</name>
<evidence type="ECO:0000313" key="2">
    <source>
        <dbReference type="EMBL" id="KKL55037.1"/>
    </source>
</evidence>
<protein>
    <recommendedName>
        <fullName evidence="1">Endonuclease NucS C-terminal domain-containing protein</fullName>
    </recommendedName>
</protein>
<dbReference type="AlphaFoldDB" id="A0A0F9FV59"/>
<accession>A0A0F9FV59</accession>
<proteinExistence type="predicted"/>
<feature type="domain" description="Endonuclease NucS C-terminal" evidence="1">
    <location>
        <begin position="3"/>
        <end position="63"/>
    </location>
</feature>
<dbReference type="EMBL" id="LAZR01030985">
    <property type="protein sequence ID" value="KKL55037.1"/>
    <property type="molecule type" value="Genomic_DNA"/>
</dbReference>
<dbReference type="InterPro" id="IPR048301">
    <property type="entry name" value="NucS_C"/>
</dbReference>
<sequence length="94" mass="11208">MQLESGRLDLLYEGENRNYIVVELKLNEIDRGVINQIRGYIGDLRKQREKEVCGIIVCKDILPTFVEEFENLKDIDIFHYGWRLTITKRYKKDS</sequence>
<dbReference type="Pfam" id="PF01939">
    <property type="entry name" value="NucS_C"/>
    <property type="match status" value="1"/>
</dbReference>
<organism evidence="2">
    <name type="scientific">marine sediment metagenome</name>
    <dbReference type="NCBI Taxonomy" id="412755"/>
    <lineage>
        <taxon>unclassified sequences</taxon>
        <taxon>metagenomes</taxon>
        <taxon>ecological metagenomes</taxon>
    </lineage>
</organism>
<reference evidence="2" key="1">
    <citation type="journal article" date="2015" name="Nature">
        <title>Complex archaea that bridge the gap between prokaryotes and eukaryotes.</title>
        <authorList>
            <person name="Spang A."/>
            <person name="Saw J.H."/>
            <person name="Jorgensen S.L."/>
            <person name="Zaremba-Niedzwiedzka K."/>
            <person name="Martijn J."/>
            <person name="Lind A.E."/>
            <person name="van Eijk R."/>
            <person name="Schleper C."/>
            <person name="Guy L."/>
            <person name="Ettema T.J."/>
        </authorList>
    </citation>
    <scope>NUCLEOTIDE SEQUENCE</scope>
</reference>
<gene>
    <name evidence="2" type="ORF">LCGC14_2259440</name>
</gene>
<comment type="caution">
    <text evidence="2">The sequence shown here is derived from an EMBL/GenBank/DDBJ whole genome shotgun (WGS) entry which is preliminary data.</text>
</comment>
<dbReference type="Gene3D" id="3.40.1350.10">
    <property type="match status" value="1"/>
</dbReference>
<evidence type="ECO:0000259" key="1">
    <source>
        <dbReference type="Pfam" id="PF01939"/>
    </source>
</evidence>
<dbReference type="GO" id="GO:0004519">
    <property type="term" value="F:endonuclease activity"/>
    <property type="evidence" value="ECO:0007669"/>
    <property type="project" value="InterPro"/>
</dbReference>
<dbReference type="InterPro" id="IPR011856">
    <property type="entry name" value="tRNA_endonuc-like_dom_sf"/>
</dbReference>
<dbReference type="GO" id="GO:0003676">
    <property type="term" value="F:nucleic acid binding"/>
    <property type="evidence" value="ECO:0007669"/>
    <property type="project" value="InterPro"/>
</dbReference>